<dbReference type="AlphaFoldDB" id="A0A1Q8I1J5"/>
<evidence type="ECO:0000256" key="2">
    <source>
        <dbReference type="SAM" id="SignalP"/>
    </source>
</evidence>
<evidence type="ECO:0000313" key="3">
    <source>
        <dbReference type="EMBL" id="OLL14969.1"/>
    </source>
</evidence>
<accession>A0A1Q8I1J5</accession>
<keyword evidence="3" id="KW-0762">Sugar transport</keyword>
<keyword evidence="3" id="KW-0813">Transport</keyword>
<sequence length="134" mass="13597">MIAMLSAVSASPVLAVVSSASPGVTFIAGVVGGLAAGIVLYLLVYRYSARRLPEVRAEDAPELLKKLSGQQTSFVCALPTGIMVGFVCPAASHLSAGPLLLVVHLMGAAMIGVSVVGIAWLSPRLRAARNAAAA</sequence>
<organism evidence="3 4">
    <name type="scientific">Actinomyces oris</name>
    <dbReference type="NCBI Taxonomy" id="544580"/>
    <lineage>
        <taxon>Bacteria</taxon>
        <taxon>Bacillati</taxon>
        <taxon>Actinomycetota</taxon>
        <taxon>Actinomycetes</taxon>
        <taxon>Actinomycetales</taxon>
        <taxon>Actinomycetaceae</taxon>
        <taxon>Actinomyces</taxon>
    </lineage>
</organism>
<dbReference type="EMBL" id="MSGO01000023">
    <property type="protein sequence ID" value="OLL14969.1"/>
    <property type="molecule type" value="Genomic_DNA"/>
</dbReference>
<keyword evidence="2" id="KW-0732">Signal</keyword>
<evidence type="ECO:0000313" key="4">
    <source>
        <dbReference type="Proteomes" id="UP000185736"/>
    </source>
</evidence>
<comment type="caution">
    <text evidence="3">The sequence shown here is derived from an EMBL/GenBank/DDBJ whole genome shotgun (WGS) entry which is preliminary data.</text>
</comment>
<feature type="transmembrane region" description="Helical" evidence="1">
    <location>
        <begin position="25"/>
        <end position="44"/>
    </location>
</feature>
<feature type="transmembrane region" description="Helical" evidence="1">
    <location>
        <begin position="74"/>
        <end position="92"/>
    </location>
</feature>
<feature type="transmembrane region" description="Helical" evidence="1">
    <location>
        <begin position="98"/>
        <end position="121"/>
    </location>
</feature>
<reference evidence="3 4" key="1">
    <citation type="submission" date="2016-12" db="EMBL/GenBank/DDBJ databases">
        <title>Genomic comparison of strains in the 'Actinomyces naeslundii' group.</title>
        <authorList>
            <person name="Mughal S.R."/>
            <person name="Do T."/>
            <person name="Gilbert S.C."/>
            <person name="Witherden E.A."/>
            <person name="Didelot X."/>
            <person name="Beighton D."/>
        </authorList>
    </citation>
    <scope>NUCLEOTIDE SEQUENCE [LARGE SCALE GENOMIC DNA]</scope>
    <source>
        <strain evidence="3 4">S64C</strain>
    </source>
</reference>
<evidence type="ECO:0000256" key="1">
    <source>
        <dbReference type="SAM" id="Phobius"/>
    </source>
</evidence>
<feature type="chain" id="PRO_5039519936" evidence="2">
    <location>
        <begin position="16"/>
        <end position="134"/>
    </location>
</feature>
<keyword evidence="1" id="KW-0472">Membrane</keyword>
<keyword evidence="1" id="KW-1133">Transmembrane helix</keyword>
<feature type="signal peptide" evidence="2">
    <location>
        <begin position="1"/>
        <end position="15"/>
    </location>
</feature>
<keyword evidence="1" id="KW-0812">Transmembrane</keyword>
<dbReference type="Proteomes" id="UP000185736">
    <property type="component" value="Unassembled WGS sequence"/>
</dbReference>
<proteinExistence type="predicted"/>
<gene>
    <name evidence="3" type="ORF">BKH32_05690</name>
</gene>
<protein>
    <submittedName>
        <fullName evidence="3">PTS sugar transporter</fullName>
    </submittedName>
</protein>
<name>A0A1Q8I1J5_9ACTO</name>